<dbReference type="PANTHER" id="PTHR45913">
    <property type="entry name" value="EPM2A-INTERACTING PROTEIN 1"/>
    <property type="match status" value="1"/>
</dbReference>
<keyword evidence="2" id="KW-1185">Reference proteome</keyword>
<protein>
    <submittedName>
        <fullName evidence="1">(salmon louse) hypothetical protein</fullName>
    </submittedName>
</protein>
<organism evidence="1 2">
    <name type="scientific">Lepeophtheirus salmonis</name>
    <name type="common">Salmon louse</name>
    <name type="synonym">Caligus salmonis</name>
    <dbReference type="NCBI Taxonomy" id="72036"/>
    <lineage>
        <taxon>Eukaryota</taxon>
        <taxon>Metazoa</taxon>
        <taxon>Ecdysozoa</taxon>
        <taxon>Arthropoda</taxon>
        <taxon>Crustacea</taxon>
        <taxon>Multicrustacea</taxon>
        <taxon>Hexanauplia</taxon>
        <taxon>Copepoda</taxon>
        <taxon>Siphonostomatoida</taxon>
        <taxon>Caligidae</taxon>
        <taxon>Lepeophtheirus</taxon>
    </lineage>
</organism>
<name>A0A7R8CN89_LEPSM</name>
<dbReference type="Proteomes" id="UP000675881">
    <property type="component" value="Chromosome 2"/>
</dbReference>
<accession>A0A7R8CN89</accession>
<reference evidence="1" key="1">
    <citation type="submission" date="2021-02" db="EMBL/GenBank/DDBJ databases">
        <authorList>
            <person name="Bekaert M."/>
        </authorList>
    </citation>
    <scope>NUCLEOTIDE SEQUENCE</scope>
    <source>
        <strain evidence="1">IoA-00</strain>
    </source>
</reference>
<gene>
    <name evidence="1" type="ORF">LSAA_6742</name>
</gene>
<dbReference type="PANTHER" id="PTHR45913:SF11">
    <property type="entry name" value="EPM2A-INTERACTING PROTEIN 1"/>
    <property type="match status" value="1"/>
</dbReference>
<dbReference type="EMBL" id="HG994581">
    <property type="protein sequence ID" value="CAF2873204.1"/>
    <property type="molecule type" value="Genomic_DNA"/>
</dbReference>
<dbReference type="AlphaFoldDB" id="A0A7R8CN89"/>
<evidence type="ECO:0000313" key="2">
    <source>
        <dbReference type="Proteomes" id="UP000675881"/>
    </source>
</evidence>
<sequence length="188" mass="21058">MSRQVFANISLMRKTIAERISKLSEDLTSQLKQRVVCFVAIDENTDITNVAQLAKFNRGVVFSSPFTVKAINLPVDIQLEIIDLQCDADLEGKFNSAGLDTFYQYRIPGYPKLTALAAKIQCMFGTTYLCEQIFLVMNINKLKLRSKITNKHLNDIIKVTASQDIIPDVDALIQAKRCHVSGTITSPE</sequence>
<evidence type="ECO:0000313" key="1">
    <source>
        <dbReference type="EMBL" id="CAF2873204.1"/>
    </source>
</evidence>
<proteinExistence type="predicted"/>